<evidence type="ECO:0000259" key="3">
    <source>
        <dbReference type="PROSITE" id="PS50013"/>
    </source>
</evidence>
<feature type="compositionally biased region" description="Basic and acidic residues" evidence="2">
    <location>
        <begin position="29"/>
        <end position="47"/>
    </location>
</feature>
<evidence type="ECO:0000256" key="1">
    <source>
        <dbReference type="ARBA" id="ARBA00011353"/>
    </source>
</evidence>
<protein>
    <submittedName>
        <fullName evidence="4">Chromo (CHRromatin organization MOdifier) domain-containing protein</fullName>
    </submittedName>
</protein>
<dbReference type="STRING" id="1380566.A0A219ARZ3"/>
<gene>
    <name evidence="4" type="ORF">VFPPC_17439</name>
</gene>
<dbReference type="InterPro" id="IPR016197">
    <property type="entry name" value="Chromo-like_dom_sf"/>
</dbReference>
<organism evidence="4 5">
    <name type="scientific">Pochonia chlamydosporia 170</name>
    <dbReference type="NCBI Taxonomy" id="1380566"/>
    <lineage>
        <taxon>Eukaryota</taxon>
        <taxon>Fungi</taxon>
        <taxon>Dikarya</taxon>
        <taxon>Ascomycota</taxon>
        <taxon>Pezizomycotina</taxon>
        <taxon>Sordariomycetes</taxon>
        <taxon>Hypocreomycetidae</taxon>
        <taxon>Hypocreales</taxon>
        <taxon>Clavicipitaceae</taxon>
        <taxon>Pochonia</taxon>
    </lineage>
</organism>
<dbReference type="InterPro" id="IPR023780">
    <property type="entry name" value="Chromo_domain"/>
</dbReference>
<dbReference type="EMBL" id="LSBJ02000001">
    <property type="protein sequence ID" value="OWT43412.1"/>
    <property type="molecule type" value="Genomic_DNA"/>
</dbReference>
<feature type="region of interest" description="Disordered" evidence="2">
    <location>
        <begin position="96"/>
        <end position="145"/>
    </location>
</feature>
<sequence length="240" mass="27333">MAKLKHPRPSKRRAVESNDEDECGTNSESRSRCGEELKSTHEEKEGGGDWYNIESIKSHRATPDGTVEYLVKWEPTWEPEAGLKESVPEIVAHYNDAISTGKNVTEKGDRKRTSETPENRETTKQKKLGYKGKSTSDNATEKWSLPLGPWEDDIQSIDAIEDEGDGSLVAYVTWVGGRKILLDVPVLRRKCPQKRWADLEEKDWLELEDSYLELFVNAQGKKVWMDGAMASTNEDFEWEV</sequence>
<evidence type="ECO:0000313" key="4">
    <source>
        <dbReference type="EMBL" id="OWT43412.1"/>
    </source>
</evidence>
<dbReference type="OrthoDB" id="4347799at2759"/>
<dbReference type="AlphaFoldDB" id="A0A219ARZ3"/>
<dbReference type="PROSITE" id="PS50013">
    <property type="entry name" value="CHROMO_2"/>
    <property type="match status" value="1"/>
</dbReference>
<feature type="compositionally biased region" description="Basic and acidic residues" evidence="2">
    <location>
        <begin position="104"/>
        <end position="124"/>
    </location>
</feature>
<dbReference type="RefSeq" id="XP_022285835.1">
    <property type="nucleotide sequence ID" value="XM_022429148.1"/>
</dbReference>
<comment type="subunit">
    <text evidence="1">Component of the NuA4 histone acetyltransferase complex.</text>
</comment>
<reference evidence="4 5" key="1">
    <citation type="journal article" date="2016" name="PLoS Pathog.">
        <title>Biosynthesis of antibiotic leucinostatins in bio-control fungus Purpureocillium lilacinum and their inhibition on phytophthora revealed by genome mining.</title>
        <authorList>
            <person name="Wang G."/>
            <person name="Liu Z."/>
            <person name="Lin R."/>
            <person name="Li E."/>
            <person name="Mao Z."/>
            <person name="Ling J."/>
            <person name="Yang Y."/>
            <person name="Yin W.B."/>
            <person name="Xie B."/>
        </authorList>
    </citation>
    <scope>NUCLEOTIDE SEQUENCE [LARGE SCALE GENOMIC DNA]</scope>
    <source>
        <strain evidence="4">170</strain>
    </source>
</reference>
<dbReference type="SUPFAM" id="SSF54160">
    <property type="entry name" value="Chromo domain-like"/>
    <property type="match status" value="2"/>
</dbReference>
<keyword evidence="5" id="KW-1185">Reference proteome</keyword>
<evidence type="ECO:0000313" key="5">
    <source>
        <dbReference type="Proteomes" id="UP000078397"/>
    </source>
</evidence>
<dbReference type="Proteomes" id="UP000078397">
    <property type="component" value="Unassembled WGS sequence"/>
</dbReference>
<evidence type="ECO:0000256" key="2">
    <source>
        <dbReference type="SAM" id="MobiDB-lite"/>
    </source>
</evidence>
<dbReference type="Pfam" id="PF00385">
    <property type="entry name" value="Chromo"/>
    <property type="match status" value="1"/>
</dbReference>
<dbReference type="GO" id="GO:0006338">
    <property type="term" value="P:chromatin remodeling"/>
    <property type="evidence" value="ECO:0007669"/>
    <property type="project" value="UniProtKB-ARBA"/>
</dbReference>
<comment type="caution">
    <text evidence="4">The sequence shown here is derived from an EMBL/GenBank/DDBJ whole genome shotgun (WGS) entry which is preliminary data.</text>
</comment>
<accession>A0A219ARZ3</accession>
<dbReference type="Gene3D" id="2.40.50.40">
    <property type="match status" value="2"/>
</dbReference>
<dbReference type="InterPro" id="IPR000953">
    <property type="entry name" value="Chromo/chromo_shadow_dom"/>
</dbReference>
<dbReference type="GeneID" id="28856790"/>
<feature type="region of interest" description="Disordered" evidence="2">
    <location>
        <begin position="1"/>
        <end position="50"/>
    </location>
</feature>
<feature type="compositionally biased region" description="Basic residues" evidence="2">
    <location>
        <begin position="1"/>
        <end position="12"/>
    </location>
</feature>
<proteinExistence type="predicted"/>
<feature type="domain" description="Chromo" evidence="3">
    <location>
        <begin position="51"/>
        <end position="94"/>
    </location>
</feature>
<dbReference type="KEGG" id="pchm:VFPPC_17439"/>
<name>A0A219ARZ3_METCM</name>